<dbReference type="OrthoDB" id="4851849at2759"/>
<proteinExistence type="predicted"/>
<evidence type="ECO:0000313" key="1">
    <source>
        <dbReference type="EMBL" id="KAF2399559.1"/>
    </source>
</evidence>
<keyword evidence="2" id="KW-1185">Reference proteome</keyword>
<dbReference type="Proteomes" id="UP000799640">
    <property type="component" value="Unassembled WGS sequence"/>
</dbReference>
<accession>A0A6G1HUQ7</accession>
<gene>
    <name evidence="1" type="ORF">EJ06DRAFT_557358</name>
</gene>
<reference evidence="1" key="1">
    <citation type="journal article" date="2020" name="Stud. Mycol.">
        <title>101 Dothideomycetes genomes: a test case for predicting lifestyles and emergence of pathogens.</title>
        <authorList>
            <person name="Haridas S."/>
            <person name="Albert R."/>
            <person name="Binder M."/>
            <person name="Bloem J."/>
            <person name="Labutti K."/>
            <person name="Salamov A."/>
            <person name="Andreopoulos B."/>
            <person name="Baker S."/>
            <person name="Barry K."/>
            <person name="Bills G."/>
            <person name="Bluhm B."/>
            <person name="Cannon C."/>
            <person name="Castanera R."/>
            <person name="Culley D."/>
            <person name="Daum C."/>
            <person name="Ezra D."/>
            <person name="Gonzalez J."/>
            <person name="Henrissat B."/>
            <person name="Kuo A."/>
            <person name="Liang C."/>
            <person name="Lipzen A."/>
            <person name="Lutzoni F."/>
            <person name="Magnuson J."/>
            <person name="Mondo S."/>
            <person name="Nolan M."/>
            <person name="Ohm R."/>
            <person name="Pangilinan J."/>
            <person name="Park H.-J."/>
            <person name="Ramirez L."/>
            <person name="Alfaro M."/>
            <person name="Sun H."/>
            <person name="Tritt A."/>
            <person name="Yoshinaga Y."/>
            <person name="Zwiers L.-H."/>
            <person name="Turgeon B."/>
            <person name="Goodwin S."/>
            <person name="Spatafora J."/>
            <person name="Crous P."/>
            <person name="Grigoriev I."/>
        </authorList>
    </citation>
    <scope>NUCLEOTIDE SEQUENCE</scope>
    <source>
        <strain evidence="1">CBS 262.69</strain>
    </source>
</reference>
<organism evidence="1 2">
    <name type="scientific">Trichodelitschia bisporula</name>
    <dbReference type="NCBI Taxonomy" id="703511"/>
    <lineage>
        <taxon>Eukaryota</taxon>
        <taxon>Fungi</taxon>
        <taxon>Dikarya</taxon>
        <taxon>Ascomycota</taxon>
        <taxon>Pezizomycotina</taxon>
        <taxon>Dothideomycetes</taxon>
        <taxon>Dothideomycetes incertae sedis</taxon>
        <taxon>Phaeotrichales</taxon>
        <taxon>Phaeotrichaceae</taxon>
        <taxon>Trichodelitschia</taxon>
    </lineage>
</organism>
<name>A0A6G1HUQ7_9PEZI</name>
<protein>
    <submittedName>
        <fullName evidence="1">Uncharacterized protein</fullName>
    </submittedName>
</protein>
<dbReference type="EMBL" id="ML996697">
    <property type="protein sequence ID" value="KAF2399559.1"/>
    <property type="molecule type" value="Genomic_DNA"/>
</dbReference>
<evidence type="ECO:0000313" key="2">
    <source>
        <dbReference type="Proteomes" id="UP000799640"/>
    </source>
</evidence>
<sequence length="293" mass="33749">MKVLSKRSLVYEIPKIPGIEKISIWPWFQLNWRVVQQDSPDGSSRHIVYAGFSMAKPEVDLTSYETLQDDSLSPTWQTLGFILTREYAEPRAENLGKLYLKLIKRCTFAEFCKAHYVGMLGMLFHQHGLLEETSRIPYLLAYLAPARKKFNLISHFSPSDVNFALLCVGAERAYGFPSPGDDPRCDWYLADAYRQYLALGLYDQPGKVAGDPIWLHEAYKNGELYEFLVEEGVIKEDPANKFWNKRLEGMMRATSYQKRKRNPWLARRAKKKDVEEKLQQIGDTLAGLPGVSW</sequence>
<dbReference type="AlphaFoldDB" id="A0A6G1HUQ7"/>